<dbReference type="EMBL" id="JYNZ01000004">
    <property type="protein sequence ID" value="KXK26163.1"/>
    <property type="molecule type" value="Genomic_DNA"/>
</dbReference>
<gene>
    <name evidence="2" type="ORF">TR69_WS6001001158</name>
</gene>
<protein>
    <submittedName>
        <fullName evidence="2">Uncharacterized protein</fullName>
    </submittedName>
</protein>
<organism evidence="2 3">
    <name type="scientific">candidate division WS6 bacterium OLB20</name>
    <dbReference type="NCBI Taxonomy" id="1617426"/>
    <lineage>
        <taxon>Bacteria</taxon>
        <taxon>Candidatus Dojkabacteria</taxon>
    </lineage>
</organism>
<proteinExistence type="predicted"/>
<evidence type="ECO:0000313" key="2">
    <source>
        <dbReference type="EMBL" id="KXK26163.1"/>
    </source>
</evidence>
<evidence type="ECO:0000313" key="3">
    <source>
        <dbReference type="Proteomes" id="UP000070457"/>
    </source>
</evidence>
<evidence type="ECO:0000256" key="1">
    <source>
        <dbReference type="SAM" id="MobiDB-lite"/>
    </source>
</evidence>
<dbReference type="Proteomes" id="UP000070457">
    <property type="component" value="Unassembled WGS sequence"/>
</dbReference>
<accession>A0A136LWY7</accession>
<sequence>MDMQQKLEDLKNTLEQSLSQAGEDVQERLSDLRDRINNMDTGDGKNV</sequence>
<dbReference type="AlphaFoldDB" id="A0A136LWY7"/>
<feature type="compositionally biased region" description="Basic and acidic residues" evidence="1">
    <location>
        <begin position="1"/>
        <end position="12"/>
    </location>
</feature>
<comment type="caution">
    <text evidence="2">The sequence shown here is derived from an EMBL/GenBank/DDBJ whole genome shotgun (WGS) entry which is preliminary data.</text>
</comment>
<feature type="compositionally biased region" description="Basic and acidic residues" evidence="1">
    <location>
        <begin position="25"/>
        <end position="47"/>
    </location>
</feature>
<dbReference type="STRING" id="1617426.TR69_WS6001001158"/>
<name>A0A136LWY7_9BACT</name>
<reference evidence="2 3" key="1">
    <citation type="submission" date="2015-02" db="EMBL/GenBank/DDBJ databases">
        <title>Improved understanding of the partial-nitritation anammox process through 23 genomes representing the majority of the microbial community.</title>
        <authorList>
            <person name="Speth D.R."/>
            <person name="In T Zandt M."/>
            <person name="Guerrero Cruz S."/>
            <person name="Jetten M.S."/>
            <person name="Dutilh B.E."/>
        </authorList>
    </citation>
    <scope>NUCLEOTIDE SEQUENCE [LARGE SCALE GENOMIC DNA]</scope>
    <source>
        <strain evidence="2">OLB20</strain>
    </source>
</reference>
<feature type="region of interest" description="Disordered" evidence="1">
    <location>
        <begin position="1"/>
        <end position="47"/>
    </location>
</feature>